<dbReference type="GO" id="GO:0003676">
    <property type="term" value="F:nucleic acid binding"/>
    <property type="evidence" value="ECO:0007669"/>
    <property type="project" value="InterPro"/>
</dbReference>
<reference evidence="1 2" key="1">
    <citation type="submission" date="2019-06" db="EMBL/GenBank/DDBJ databases">
        <title>Genomics analysis of Aphanomyces spp. identifies a new class of oomycete effector associated with host adaptation.</title>
        <authorList>
            <person name="Gaulin E."/>
        </authorList>
    </citation>
    <scope>NUCLEOTIDE SEQUENCE [LARGE SCALE GENOMIC DNA]</scope>
    <source>
        <strain evidence="1 2">E</strain>
    </source>
</reference>
<gene>
    <name evidence="1" type="ORF">AaE_013544</name>
</gene>
<name>A0A6A4ZBD5_APHAT</name>
<accession>A0A6A4ZBD5</accession>
<proteinExistence type="predicted"/>
<evidence type="ECO:0000313" key="2">
    <source>
        <dbReference type="Proteomes" id="UP000469452"/>
    </source>
</evidence>
<dbReference type="AlphaFoldDB" id="A0A6A4ZBD5"/>
<organism evidence="1 2">
    <name type="scientific">Aphanomyces astaci</name>
    <name type="common">Crayfish plague agent</name>
    <dbReference type="NCBI Taxonomy" id="112090"/>
    <lineage>
        <taxon>Eukaryota</taxon>
        <taxon>Sar</taxon>
        <taxon>Stramenopiles</taxon>
        <taxon>Oomycota</taxon>
        <taxon>Saprolegniomycetes</taxon>
        <taxon>Saprolegniales</taxon>
        <taxon>Verrucalvaceae</taxon>
        <taxon>Aphanomyces</taxon>
    </lineage>
</organism>
<dbReference type="EMBL" id="VJMI01019351">
    <property type="protein sequence ID" value="KAF0707575.1"/>
    <property type="molecule type" value="Genomic_DNA"/>
</dbReference>
<dbReference type="Proteomes" id="UP000469452">
    <property type="component" value="Unassembled WGS sequence"/>
</dbReference>
<dbReference type="PANTHER" id="PTHR47169">
    <property type="entry name" value="OS01G0541250 PROTEIN"/>
    <property type="match status" value="1"/>
</dbReference>
<comment type="caution">
    <text evidence="1">The sequence shown here is derived from an EMBL/GenBank/DDBJ whole genome shotgun (WGS) entry which is preliminary data.</text>
</comment>
<dbReference type="InterPro" id="IPR036397">
    <property type="entry name" value="RNaseH_sf"/>
</dbReference>
<sequence>MNVLDLGFFRAIQSLQEQNFSRSLMDIVKFTNLAWAEVDSASLNANFLTLQSCLLEVVRHEGNNDYKIPHMKKSALLARGQLPVSVAGDVDTINDGMRLLSDCDLSNMIIELANDVAKDLAMSEFCTELEQLDLEVDDVDDEVDILRILDINIE</sequence>
<protein>
    <submittedName>
        <fullName evidence="1">Uncharacterized protein</fullName>
    </submittedName>
</protein>
<dbReference type="Gene3D" id="3.30.420.10">
    <property type="entry name" value="Ribonuclease H-like superfamily/Ribonuclease H"/>
    <property type="match status" value="1"/>
</dbReference>
<dbReference type="VEuPathDB" id="FungiDB:H257_07758"/>
<evidence type="ECO:0000313" key="1">
    <source>
        <dbReference type="EMBL" id="KAF0707575.1"/>
    </source>
</evidence>